<dbReference type="OrthoDB" id="4529050at2"/>
<dbReference type="RefSeq" id="WP_067576998.1">
    <property type="nucleotide sequence ID" value="NZ_JABMCZ010000003.1"/>
</dbReference>
<evidence type="ECO:0000313" key="7">
    <source>
        <dbReference type="EMBL" id="KZM71469.1"/>
    </source>
</evidence>
<dbReference type="SUPFAM" id="SSF52540">
    <property type="entry name" value="P-loop containing nucleoside triphosphate hydrolases"/>
    <property type="match status" value="1"/>
</dbReference>
<evidence type="ECO:0000256" key="4">
    <source>
        <dbReference type="ARBA" id="ARBA00022840"/>
    </source>
</evidence>
<dbReference type="STRING" id="455432.AWN90_01550"/>
<dbReference type="Proteomes" id="UP000076512">
    <property type="component" value="Unassembled WGS sequence"/>
</dbReference>
<gene>
    <name evidence="7" type="ORF">AWN90_01550</name>
</gene>
<evidence type="ECO:0000256" key="1">
    <source>
        <dbReference type="ARBA" id="ARBA00005417"/>
    </source>
</evidence>
<feature type="domain" description="ABC transporter" evidence="6">
    <location>
        <begin position="9"/>
        <end position="230"/>
    </location>
</feature>
<keyword evidence="4 7" id="KW-0067">ATP-binding</keyword>
<evidence type="ECO:0000256" key="5">
    <source>
        <dbReference type="SAM" id="MobiDB-lite"/>
    </source>
</evidence>
<dbReference type="Gene3D" id="3.40.50.300">
    <property type="entry name" value="P-loop containing nucleotide triphosphate hydrolases"/>
    <property type="match status" value="1"/>
</dbReference>
<dbReference type="PANTHER" id="PTHR43335">
    <property type="entry name" value="ABC TRANSPORTER, ATP-BINDING PROTEIN"/>
    <property type="match status" value="1"/>
</dbReference>
<feature type="region of interest" description="Disordered" evidence="5">
    <location>
        <begin position="66"/>
        <end position="87"/>
    </location>
</feature>
<proteinExistence type="inferred from homology"/>
<dbReference type="EMBL" id="LWGR01000012">
    <property type="protein sequence ID" value="KZM71469.1"/>
    <property type="molecule type" value="Genomic_DNA"/>
</dbReference>
<comment type="caution">
    <text evidence="7">The sequence shown here is derived from an EMBL/GenBank/DDBJ whole genome shotgun (WGS) entry which is preliminary data.</text>
</comment>
<keyword evidence="8" id="KW-1185">Reference proteome</keyword>
<dbReference type="SMART" id="SM00382">
    <property type="entry name" value="AAA"/>
    <property type="match status" value="1"/>
</dbReference>
<keyword evidence="3" id="KW-0547">Nucleotide-binding</keyword>
<dbReference type="AlphaFoldDB" id="A0A164KJW5"/>
<dbReference type="InterPro" id="IPR003593">
    <property type="entry name" value="AAA+_ATPase"/>
</dbReference>
<name>A0A164KJW5_9NOCA</name>
<dbReference type="PROSITE" id="PS50893">
    <property type="entry name" value="ABC_TRANSPORTER_2"/>
    <property type="match status" value="1"/>
</dbReference>
<protein>
    <submittedName>
        <fullName evidence="7">ABC transporter ATP-binding protein</fullName>
    </submittedName>
</protein>
<dbReference type="Pfam" id="PF00005">
    <property type="entry name" value="ABC_tran"/>
    <property type="match status" value="1"/>
</dbReference>
<evidence type="ECO:0000259" key="6">
    <source>
        <dbReference type="PROSITE" id="PS50893"/>
    </source>
</evidence>
<dbReference type="PANTHER" id="PTHR43335:SF4">
    <property type="entry name" value="ABC TRANSPORTER, ATP-BINDING PROTEIN"/>
    <property type="match status" value="1"/>
</dbReference>
<dbReference type="GO" id="GO:0016887">
    <property type="term" value="F:ATP hydrolysis activity"/>
    <property type="evidence" value="ECO:0007669"/>
    <property type="project" value="InterPro"/>
</dbReference>
<evidence type="ECO:0000313" key="8">
    <source>
        <dbReference type="Proteomes" id="UP000076512"/>
    </source>
</evidence>
<sequence length="308" mass="31995">MSAGRAPAISVAGLSRHFDGVYAVREVNFTVPHGSTAALIGPVGAGKSIVVRMLLGLLPPSAGTAAIDDPGEGSGRGVGSMLQPRGLHPNRTVRGQLRVYAAAAGVSDDRADALLELTRLDVVADVRLRALPPGAHTRLALALALLGDPPVLVLDDPFAGLDPAERGWLGDHLRRHARRGGTTLLTSQSLSLILPVADSITVLSAGSVVYQGTPKRLRRSHPDRLVVAASSPIALATVLAAQGFTDTVMRTDGRLAVADASRTEIEAAATLAKVRLTEMIPEPVHPDRVLAALTRSAPPPTPTMYGAP</sequence>
<organism evidence="7 8">
    <name type="scientific">Nocardia terpenica</name>
    <dbReference type="NCBI Taxonomy" id="455432"/>
    <lineage>
        <taxon>Bacteria</taxon>
        <taxon>Bacillati</taxon>
        <taxon>Actinomycetota</taxon>
        <taxon>Actinomycetes</taxon>
        <taxon>Mycobacteriales</taxon>
        <taxon>Nocardiaceae</taxon>
        <taxon>Nocardia</taxon>
    </lineage>
</organism>
<evidence type="ECO:0000256" key="2">
    <source>
        <dbReference type="ARBA" id="ARBA00022448"/>
    </source>
</evidence>
<dbReference type="InterPro" id="IPR027417">
    <property type="entry name" value="P-loop_NTPase"/>
</dbReference>
<accession>A0A164KJW5</accession>
<reference evidence="7 8" key="1">
    <citation type="submission" date="2016-04" db="EMBL/GenBank/DDBJ databases">
        <authorList>
            <person name="Evans L.H."/>
            <person name="Alamgir A."/>
            <person name="Owens N."/>
            <person name="Weber N.D."/>
            <person name="Virtaneva K."/>
            <person name="Barbian K."/>
            <person name="Babar A."/>
            <person name="Rosenke K."/>
        </authorList>
    </citation>
    <scope>NUCLEOTIDE SEQUENCE [LARGE SCALE GENOMIC DNA]</scope>
    <source>
        <strain evidence="7 8">IFM 0406</strain>
    </source>
</reference>
<keyword evidence="2" id="KW-0813">Transport</keyword>
<dbReference type="InterPro" id="IPR003439">
    <property type="entry name" value="ABC_transporter-like_ATP-bd"/>
</dbReference>
<dbReference type="GO" id="GO:0005524">
    <property type="term" value="F:ATP binding"/>
    <property type="evidence" value="ECO:0007669"/>
    <property type="project" value="UniProtKB-KW"/>
</dbReference>
<comment type="similarity">
    <text evidence="1">Belongs to the ABC transporter superfamily.</text>
</comment>
<evidence type="ECO:0000256" key="3">
    <source>
        <dbReference type="ARBA" id="ARBA00022741"/>
    </source>
</evidence>